<reference evidence="3 4" key="1">
    <citation type="submission" date="2017-06" db="EMBL/GenBank/DDBJ databases">
        <authorList>
            <person name="Kim H.J."/>
            <person name="Triplett B.A."/>
        </authorList>
    </citation>
    <scope>NUCLEOTIDE SEQUENCE [LARGE SCALE GENOMIC DNA]</scope>
    <source>
        <strain evidence="3 4">DS15</strain>
    </source>
</reference>
<evidence type="ECO:0000256" key="1">
    <source>
        <dbReference type="SAM" id="MobiDB-lite"/>
    </source>
</evidence>
<proteinExistence type="predicted"/>
<protein>
    <submittedName>
        <fullName evidence="3">Uncharacterized protein</fullName>
    </submittedName>
</protein>
<dbReference type="OrthoDB" id="594865at2"/>
<sequence>MRSTTAVALLATAALPTVATAQSSPDVADLEGARAAGGETQLLARGYESRRSTVVGEQRFTFWYNARTGRCLSVPTADGRYGTLMSVPAENCDAAPSGSPPQHSSTPPAEPGYRDPNSLVLICYGGGSRPTVQNNPTYQWNATTHKWEWSNIVSNASEGFSSDVQIELYGDHGRIQLGSKLVPPIHSGDDHGWWDLNNLVVTPDRITASYRLNGMNKPKLTIDRRSGRITINATTSFSGQCDAGDWGAGRRRF</sequence>
<gene>
    <name evidence="3" type="ORF">SAMN06295955_10173</name>
</gene>
<dbReference type="RefSeq" id="WP_141133877.1">
    <property type="nucleotide sequence ID" value="NZ_FZPA01000001.1"/>
</dbReference>
<feature type="chain" id="PRO_5012511905" evidence="2">
    <location>
        <begin position="22"/>
        <end position="253"/>
    </location>
</feature>
<keyword evidence="4" id="KW-1185">Reference proteome</keyword>
<evidence type="ECO:0000313" key="4">
    <source>
        <dbReference type="Proteomes" id="UP000198339"/>
    </source>
</evidence>
<feature type="signal peptide" evidence="2">
    <location>
        <begin position="1"/>
        <end position="21"/>
    </location>
</feature>
<keyword evidence="2" id="KW-0732">Signal</keyword>
<feature type="region of interest" description="Disordered" evidence="1">
    <location>
        <begin position="92"/>
        <end position="112"/>
    </location>
</feature>
<dbReference type="EMBL" id="FZPA01000001">
    <property type="protein sequence ID" value="SNS26923.1"/>
    <property type="molecule type" value="Genomic_DNA"/>
</dbReference>
<dbReference type="AlphaFoldDB" id="A0A239D5Q4"/>
<organism evidence="3 4">
    <name type="scientific">Sphingopyxis indica</name>
    <dbReference type="NCBI Taxonomy" id="436663"/>
    <lineage>
        <taxon>Bacteria</taxon>
        <taxon>Pseudomonadati</taxon>
        <taxon>Pseudomonadota</taxon>
        <taxon>Alphaproteobacteria</taxon>
        <taxon>Sphingomonadales</taxon>
        <taxon>Sphingomonadaceae</taxon>
        <taxon>Sphingopyxis</taxon>
    </lineage>
</organism>
<evidence type="ECO:0000313" key="3">
    <source>
        <dbReference type="EMBL" id="SNS26923.1"/>
    </source>
</evidence>
<name>A0A239D5Q4_9SPHN</name>
<dbReference type="Proteomes" id="UP000198339">
    <property type="component" value="Unassembled WGS sequence"/>
</dbReference>
<evidence type="ECO:0000256" key="2">
    <source>
        <dbReference type="SAM" id="SignalP"/>
    </source>
</evidence>
<accession>A0A239D5Q4</accession>